<dbReference type="OrthoDB" id="9812472at2"/>
<name>A0A154L3C8_9PROT</name>
<dbReference type="GO" id="GO:0031418">
    <property type="term" value="F:L-ascorbic acid binding"/>
    <property type="evidence" value="ECO:0007669"/>
    <property type="project" value="UniProtKB-KW"/>
</dbReference>
<keyword evidence="5" id="KW-0560">Oxidoreductase</keyword>
<dbReference type="InterPro" id="IPR051559">
    <property type="entry name" value="HIF_prolyl_hydroxylases"/>
</dbReference>
<evidence type="ECO:0000313" key="9">
    <source>
        <dbReference type="Proteomes" id="UP000076335"/>
    </source>
</evidence>
<dbReference type="RefSeq" id="WP_062952914.1">
    <property type="nucleotide sequence ID" value="NZ_LPVY01000021.1"/>
</dbReference>
<evidence type="ECO:0000313" key="8">
    <source>
        <dbReference type="EMBL" id="KZB62341.1"/>
    </source>
</evidence>
<dbReference type="InterPro" id="IPR005123">
    <property type="entry name" value="Oxoglu/Fe-dep_dioxygenase_dom"/>
</dbReference>
<dbReference type="SUPFAM" id="SSF51197">
    <property type="entry name" value="Clavaminate synthase-like"/>
    <property type="match status" value="1"/>
</dbReference>
<keyword evidence="2" id="KW-0479">Metal-binding</keyword>
<accession>A0A154L3C8</accession>
<keyword evidence="4" id="KW-0223">Dioxygenase</keyword>
<evidence type="ECO:0000256" key="2">
    <source>
        <dbReference type="ARBA" id="ARBA00022723"/>
    </source>
</evidence>
<dbReference type="Pfam" id="PF13640">
    <property type="entry name" value="2OG-FeII_Oxy_3"/>
    <property type="match status" value="1"/>
</dbReference>
<protein>
    <submittedName>
        <fullName evidence="8">Oxidoreductase</fullName>
    </submittedName>
</protein>
<comment type="caution">
    <text evidence="8">The sequence shown here is derived from an EMBL/GenBank/DDBJ whole genome shotgun (WGS) entry which is preliminary data.</text>
</comment>
<dbReference type="AlphaFoldDB" id="A0A154L3C8"/>
<dbReference type="GO" id="GO:0008198">
    <property type="term" value="F:ferrous iron binding"/>
    <property type="evidence" value="ECO:0007669"/>
    <property type="project" value="TreeGrafter"/>
</dbReference>
<dbReference type="PANTHER" id="PTHR12907">
    <property type="entry name" value="EGL NINE HOMOLOG-RELATED"/>
    <property type="match status" value="1"/>
</dbReference>
<dbReference type="PROSITE" id="PS51471">
    <property type="entry name" value="FE2OG_OXY"/>
    <property type="match status" value="1"/>
</dbReference>
<dbReference type="InterPro" id="IPR006620">
    <property type="entry name" value="Pro_4_hyd_alph"/>
</dbReference>
<proteinExistence type="predicted"/>
<evidence type="ECO:0000259" key="7">
    <source>
        <dbReference type="PROSITE" id="PS51471"/>
    </source>
</evidence>
<comment type="cofactor">
    <cofactor evidence="1">
        <name>L-ascorbate</name>
        <dbReference type="ChEBI" id="CHEBI:38290"/>
    </cofactor>
</comment>
<dbReference type="EMBL" id="LPVY01000021">
    <property type="protein sequence ID" value="KZB62341.1"/>
    <property type="molecule type" value="Genomic_DNA"/>
</dbReference>
<dbReference type="GO" id="GO:0071456">
    <property type="term" value="P:cellular response to hypoxia"/>
    <property type="evidence" value="ECO:0007669"/>
    <property type="project" value="TreeGrafter"/>
</dbReference>
<dbReference type="SMART" id="SM00702">
    <property type="entry name" value="P4Hc"/>
    <property type="match status" value="1"/>
</dbReference>
<keyword evidence="6" id="KW-0408">Iron</keyword>
<keyword evidence="3" id="KW-0847">Vitamin C</keyword>
<reference evidence="8 9" key="1">
    <citation type="submission" date="2015-12" db="EMBL/GenBank/DDBJ databases">
        <title>Genome sequence of Thalassospira lucentensis MCCC 1A02072.</title>
        <authorList>
            <person name="Lu L."/>
            <person name="Lai Q."/>
            <person name="Shao Z."/>
            <person name="Qian P."/>
        </authorList>
    </citation>
    <scope>NUCLEOTIDE SEQUENCE [LARGE SCALE GENOMIC DNA]</scope>
    <source>
        <strain evidence="8 9">MCCC 1A02072</strain>
    </source>
</reference>
<evidence type="ECO:0000256" key="4">
    <source>
        <dbReference type="ARBA" id="ARBA00022964"/>
    </source>
</evidence>
<organism evidence="8 9">
    <name type="scientific">Thalassospira lucentensis</name>
    <dbReference type="NCBI Taxonomy" id="168935"/>
    <lineage>
        <taxon>Bacteria</taxon>
        <taxon>Pseudomonadati</taxon>
        <taxon>Pseudomonadota</taxon>
        <taxon>Alphaproteobacteria</taxon>
        <taxon>Rhodospirillales</taxon>
        <taxon>Thalassospiraceae</taxon>
        <taxon>Thalassospira</taxon>
    </lineage>
</organism>
<dbReference type="Gene3D" id="2.60.120.620">
    <property type="entry name" value="q2cbj1_9rhob like domain"/>
    <property type="match status" value="1"/>
</dbReference>
<dbReference type="Proteomes" id="UP000076335">
    <property type="component" value="Unassembled WGS sequence"/>
</dbReference>
<dbReference type="GO" id="GO:0031543">
    <property type="term" value="F:peptidyl-proline dioxygenase activity"/>
    <property type="evidence" value="ECO:0007669"/>
    <property type="project" value="TreeGrafter"/>
</dbReference>
<evidence type="ECO:0000256" key="5">
    <source>
        <dbReference type="ARBA" id="ARBA00023002"/>
    </source>
</evidence>
<feature type="domain" description="Fe2OG dioxygenase" evidence="7">
    <location>
        <begin position="83"/>
        <end position="180"/>
    </location>
</feature>
<dbReference type="PANTHER" id="PTHR12907:SF26">
    <property type="entry name" value="HIF PROLYL HYDROXYLASE, ISOFORM C"/>
    <property type="match status" value="1"/>
</dbReference>
<gene>
    <name evidence="8" type="ORF">AUP42_05195</name>
</gene>
<evidence type="ECO:0000256" key="3">
    <source>
        <dbReference type="ARBA" id="ARBA00022896"/>
    </source>
</evidence>
<evidence type="ECO:0000256" key="1">
    <source>
        <dbReference type="ARBA" id="ARBA00001961"/>
    </source>
</evidence>
<dbReference type="InterPro" id="IPR044862">
    <property type="entry name" value="Pro_4_hyd_alph_FE2OG_OXY"/>
</dbReference>
<evidence type="ECO:0000256" key="6">
    <source>
        <dbReference type="ARBA" id="ARBA00023004"/>
    </source>
</evidence>
<sequence>MFPEEMYAIVPDALDTATCDRLIDGFSTELDDGGLVQGQSASHIRRSQITWFNETQEPVVMRRIIDMVADVNRNVFDFSLSEFAEDAQIACYAGDQRGHYDWHSDIGASDIARRRKLTMVIQLSEPDQYEGGLLQLNPAGHVFDAPMERGTAIFFPSFVLHRVAPTTAGLRYSLTQWVHGTPFR</sequence>